<dbReference type="Proteomes" id="UP000030751">
    <property type="component" value="Unassembled WGS sequence"/>
</dbReference>
<name>W9NMU6_FUSOX</name>
<dbReference type="HOGENOM" id="CLU_1240193_0_0_1"/>
<dbReference type="SUPFAM" id="SSF53187">
    <property type="entry name" value="Zn-dependent exopeptidases"/>
    <property type="match status" value="1"/>
</dbReference>
<organism evidence="1">
    <name type="scientific">Fusarium oxysporum f. sp. pisi HDV247</name>
    <dbReference type="NCBI Taxonomy" id="1080344"/>
    <lineage>
        <taxon>Eukaryota</taxon>
        <taxon>Fungi</taxon>
        <taxon>Dikarya</taxon>
        <taxon>Ascomycota</taxon>
        <taxon>Pezizomycotina</taxon>
        <taxon>Sordariomycetes</taxon>
        <taxon>Hypocreomycetidae</taxon>
        <taxon>Hypocreales</taxon>
        <taxon>Nectriaceae</taxon>
        <taxon>Fusarium</taxon>
        <taxon>Fusarium oxysporum species complex</taxon>
    </lineage>
</organism>
<dbReference type="OrthoDB" id="6119954at2759"/>
<sequence length="223" mass="24717">MARADRLKGKVTILGTPAEEIVGGKAKLIQAGAYDNLDCSLVAHPGPKAYMFYAERILIYLSVPAHVAQSPRNGLNALDGFVSAYVMTRLLRQQLELDTAIQQVLSESSNVLNIIPAEAKSECAIMCPTMGHRAKLEKKMHGIWNTSATATGTNVSFKSELDYWDAKLNSVLTRACFKKQMEFFDPENTKDGKRFSYKNVEEEILNAKRVSPTDQGNILHKLP</sequence>
<dbReference type="Gene3D" id="3.30.70.360">
    <property type="match status" value="1"/>
</dbReference>
<dbReference type="Gene3D" id="3.40.630.10">
    <property type="entry name" value="Zn peptidases"/>
    <property type="match status" value="1"/>
</dbReference>
<dbReference type="SUPFAM" id="SSF55031">
    <property type="entry name" value="Bacterial exopeptidase dimerisation domain"/>
    <property type="match status" value="1"/>
</dbReference>
<gene>
    <name evidence="1" type="ORF">FOVG_16723</name>
</gene>
<dbReference type="GO" id="GO:0005737">
    <property type="term" value="C:cytoplasm"/>
    <property type="evidence" value="ECO:0007669"/>
    <property type="project" value="TreeGrafter"/>
</dbReference>
<dbReference type="GO" id="GO:0071713">
    <property type="term" value="F:para-aminobenzoyl-glutamate hydrolase activity"/>
    <property type="evidence" value="ECO:0007669"/>
    <property type="project" value="TreeGrafter"/>
</dbReference>
<evidence type="ECO:0000313" key="1">
    <source>
        <dbReference type="EMBL" id="EXA32056.1"/>
    </source>
</evidence>
<reference evidence="1" key="2">
    <citation type="submission" date="2012-05" db="EMBL/GenBank/DDBJ databases">
        <title>Annotation of the Genome Sequence of Fusarium oxysporum HDV247.</title>
        <authorList>
            <consortium name="The Broad Institute Genomics Platform"/>
            <person name="Ma L.-J."/>
            <person name="Corby-Kistler H."/>
            <person name="Broz K."/>
            <person name="Gale L.R."/>
            <person name="Jonkers W."/>
            <person name="O'Donnell K."/>
            <person name="Ploetz R."/>
            <person name="Steinberg C."/>
            <person name="Schwartz D.C."/>
            <person name="VanEtten H."/>
            <person name="Zhou S."/>
            <person name="Young S.K."/>
            <person name="Zeng Q."/>
            <person name="Gargeya S."/>
            <person name="Fitzgerald M."/>
            <person name="Abouelleil A."/>
            <person name="Alvarado L."/>
            <person name="Chapman S.B."/>
            <person name="Gainer-Dewar J."/>
            <person name="Goldberg J."/>
            <person name="Griggs A."/>
            <person name="Gujja S."/>
            <person name="Hansen M."/>
            <person name="Howarth C."/>
            <person name="Imamovic A."/>
            <person name="Ireland A."/>
            <person name="Larimer J."/>
            <person name="McCowan C."/>
            <person name="Murphy C."/>
            <person name="Pearson M."/>
            <person name="Poon T.W."/>
            <person name="Priest M."/>
            <person name="Roberts A."/>
            <person name="Saif S."/>
            <person name="Shea T."/>
            <person name="Sykes S."/>
            <person name="Wortman J."/>
            <person name="Nusbaum C."/>
            <person name="Birren B."/>
        </authorList>
    </citation>
    <scope>NUCLEOTIDE SEQUENCE</scope>
    <source>
        <strain evidence="1">HDV247</strain>
    </source>
</reference>
<dbReference type="InterPro" id="IPR036264">
    <property type="entry name" value="Bact_exopeptidase_dim_dom"/>
</dbReference>
<dbReference type="EMBL" id="JH651002">
    <property type="protein sequence ID" value="EXA32056.1"/>
    <property type="molecule type" value="Genomic_DNA"/>
</dbReference>
<dbReference type="AlphaFoldDB" id="W9NMU6"/>
<reference evidence="1" key="1">
    <citation type="submission" date="2011-10" db="EMBL/GenBank/DDBJ databases">
        <title>The Genome Sequence of Fusarium oxysporum HDV247.</title>
        <authorList>
            <consortium name="The Broad Institute Genome Sequencing Platform"/>
            <person name="Ma L.-J."/>
            <person name="Gale L.R."/>
            <person name="Schwartz D.C."/>
            <person name="Zhou S."/>
            <person name="Corby-Kistler H."/>
            <person name="Young S.K."/>
            <person name="Zeng Q."/>
            <person name="Gargeya S."/>
            <person name="Fitzgerald M."/>
            <person name="Haas B."/>
            <person name="Abouelleil A."/>
            <person name="Alvarado L."/>
            <person name="Arachchi H.M."/>
            <person name="Berlin A."/>
            <person name="Brown A."/>
            <person name="Chapman S.B."/>
            <person name="Chen Z."/>
            <person name="Dunbar C."/>
            <person name="Freedman E."/>
            <person name="Gearin G."/>
            <person name="Goldberg J."/>
            <person name="Griggs A."/>
            <person name="Gujja S."/>
            <person name="Heiman D."/>
            <person name="Howarth C."/>
            <person name="Larson L."/>
            <person name="Lui A."/>
            <person name="MacDonald P.J.P."/>
            <person name="Montmayeur A."/>
            <person name="Murphy C."/>
            <person name="Neiman D."/>
            <person name="Pearson M."/>
            <person name="Priest M."/>
            <person name="Roberts A."/>
            <person name="Saif S."/>
            <person name="Shea T."/>
            <person name="Shenoy N."/>
            <person name="Sisk P."/>
            <person name="Stolte C."/>
            <person name="Sykes S."/>
            <person name="Wortman J."/>
            <person name="Nusbaum C."/>
            <person name="Birren B."/>
        </authorList>
    </citation>
    <scope>NUCLEOTIDE SEQUENCE [LARGE SCALE GENOMIC DNA]</scope>
    <source>
        <strain evidence="1">HDV247</strain>
    </source>
</reference>
<accession>W9NMU6</accession>
<dbReference type="PANTHER" id="PTHR30575:SF3">
    <property type="entry name" value="PEPTIDASE M20 DIMERISATION DOMAIN-CONTAINING PROTEIN"/>
    <property type="match status" value="1"/>
</dbReference>
<dbReference type="GO" id="GO:0016805">
    <property type="term" value="F:dipeptidase activity"/>
    <property type="evidence" value="ECO:0007669"/>
    <property type="project" value="TreeGrafter"/>
</dbReference>
<proteinExistence type="predicted"/>
<dbReference type="InterPro" id="IPR052030">
    <property type="entry name" value="Peptidase_M20/M20A_hydrolases"/>
</dbReference>
<protein>
    <submittedName>
        <fullName evidence="1">Uncharacterized protein</fullName>
    </submittedName>
</protein>
<dbReference type="GO" id="GO:0046657">
    <property type="term" value="P:folic acid catabolic process"/>
    <property type="evidence" value="ECO:0007669"/>
    <property type="project" value="TreeGrafter"/>
</dbReference>
<dbReference type="PANTHER" id="PTHR30575">
    <property type="entry name" value="PEPTIDASE M20"/>
    <property type="match status" value="1"/>
</dbReference>